<dbReference type="EMBL" id="PGTZ01000006">
    <property type="protein sequence ID" value="PJI94515.1"/>
    <property type="molecule type" value="Genomic_DNA"/>
</dbReference>
<reference evidence="1 2" key="1">
    <citation type="submission" date="2017-11" db="EMBL/GenBank/DDBJ databases">
        <title>Genomic Encyclopedia of Archaeal and Bacterial Type Strains, Phase II (KMG-II): From Individual Species to Whole Genera.</title>
        <authorList>
            <person name="Goeker M."/>
        </authorList>
    </citation>
    <scope>NUCLEOTIDE SEQUENCE [LARGE SCALE GENOMIC DNA]</scope>
    <source>
        <strain evidence="1 2">DSM 22413</strain>
    </source>
</reference>
<dbReference type="PANTHER" id="PTHR39217">
    <property type="match status" value="1"/>
</dbReference>
<dbReference type="InterPro" id="IPR053191">
    <property type="entry name" value="DcsG_Biosynth_Enzyme"/>
</dbReference>
<dbReference type="Proteomes" id="UP000231586">
    <property type="component" value="Unassembled WGS sequence"/>
</dbReference>
<dbReference type="Gene3D" id="3.30.1490.20">
    <property type="entry name" value="ATP-grasp fold, A domain"/>
    <property type="match status" value="1"/>
</dbReference>
<sequence>MTDASAPNRLRAGLATCAELPDLELDDQPLVAALAERRVEATPVVWDDPQVDWESFDVVVIRNTWDYSARRDEFVEWARRVPKLLNPADVVAWNTDKAYLRELADRGVPTIPTLWLDPDRNFSGRAVHTRMPAHGDFVIKPTVSAGAKDTGRYESGDATERGLAVTHTLALLRSGRHVMIQPYLDAVDTTGETGLVYIDGRFSHAIKKRALLSGPYEPAEAALFVEEEIGSAVATPEQLAVGEKTLRAAAEIVAHAAKPLYARVDLVPGQDGEPKLIELELTEPSLFLARDADAVEKFADAIALRALRARVS</sequence>
<accession>A0A2M8WU92</accession>
<evidence type="ECO:0008006" key="3">
    <source>
        <dbReference type="Google" id="ProtNLM"/>
    </source>
</evidence>
<dbReference type="SUPFAM" id="SSF56059">
    <property type="entry name" value="Glutathione synthetase ATP-binding domain-like"/>
    <property type="match status" value="1"/>
</dbReference>
<organism evidence="1 2">
    <name type="scientific">Luteimicrobium subarcticum</name>
    <dbReference type="NCBI Taxonomy" id="620910"/>
    <lineage>
        <taxon>Bacteria</taxon>
        <taxon>Bacillati</taxon>
        <taxon>Actinomycetota</taxon>
        <taxon>Actinomycetes</taxon>
        <taxon>Micrococcales</taxon>
        <taxon>Luteimicrobium</taxon>
    </lineage>
</organism>
<proteinExistence type="predicted"/>
<dbReference type="Gene3D" id="3.30.470.20">
    <property type="entry name" value="ATP-grasp fold, B domain"/>
    <property type="match status" value="1"/>
</dbReference>
<dbReference type="AlphaFoldDB" id="A0A2M8WU92"/>
<name>A0A2M8WU92_9MICO</name>
<dbReference type="RefSeq" id="WP_100348538.1">
    <property type="nucleotide sequence ID" value="NZ_PGTZ01000006.1"/>
</dbReference>
<gene>
    <name evidence="1" type="ORF">CLV34_0356</name>
</gene>
<dbReference type="OrthoDB" id="3373978at2"/>
<protein>
    <recommendedName>
        <fullName evidence="3">ATP-grasp domain-containing protein</fullName>
    </recommendedName>
</protein>
<evidence type="ECO:0000313" key="2">
    <source>
        <dbReference type="Proteomes" id="UP000231586"/>
    </source>
</evidence>
<comment type="caution">
    <text evidence="1">The sequence shown here is derived from an EMBL/GenBank/DDBJ whole genome shotgun (WGS) entry which is preliminary data.</text>
</comment>
<dbReference type="Gene3D" id="3.40.50.20">
    <property type="match status" value="1"/>
</dbReference>
<dbReference type="GO" id="GO:0005524">
    <property type="term" value="F:ATP binding"/>
    <property type="evidence" value="ECO:0007669"/>
    <property type="project" value="InterPro"/>
</dbReference>
<dbReference type="InterPro" id="IPR013815">
    <property type="entry name" value="ATP_grasp_subdomain_1"/>
</dbReference>
<dbReference type="PANTHER" id="PTHR39217:SF1">
    <property type="entry name" value="GLUTATHIONE SYNTHETASE"/>
    <property type="match status" value="1"/>
</dbReference>
<evidence type="ECO:0000313" key="1">
    <source>
        <dbReference type="EMBL" id="PJI94515.1"/>
    </source>
</evidence>
<keyword evidence="2" id="KW-1185">Reference proteome</keyword>